<dbReference type="GO" id="GO:0046872">
    <property type="term" value="F:metal ion binding"/>
    <property type="evidence" value="ECO:0007669"/>
    <property type="project" value="UniProtKB-KW"/>
</dbReference>
<evidence type="ECO:0000256" key="11">
    <source>
        <dbReference type="ARBA" id="ARBA00023211"/>
    </source>
</evidence>
<accession>A0A1I5C2D4</accession>
<dbReference type="InterPro" id="IPR024084">
    <property type="entry name" value="IsoPropMal-DH-like_dom"/>
</dbReference>
<comment type="cofactor">
    <cofactor evidence="1">
        <name>Mn(2+)</name>
        <dbReference type="ChEBI" id="CHEBI:29035"/>
    </cofactor>
</comment>
<evidence type="ECO:0000259" key="13">
    <source>
        <dbReference type="Pfam" id="PF00180"/>
    </source>
</evidence>
<dbReference type="Pfam" id="PF00180">
    <property type="entry name" value="Iso_dh"/>
    <property type="match status" value="1"/>
</dbReference>
<protein>
    <recommendedName>
        <fullName evidence="5">isocitrate dehydrogenase (NADP(+))</fullName>
        <ecNumber evidence="5">1.1.1.42</ecNumber>
    </recommendedName>
</protein>
<evidence type="ECO:0000256" key="3">
    <source>
        <dbReference type="ARBA" id="ARBA00007769"/>
    </source>
</evidence>
<keyword evidence="7" id="KW-0479">Metal-binding</keyword>
<dbReference type="Gene3D" id="3.40.718.10">
    <property type="entry name" value="Isopropylmalate Dehydrogenase"/>
    <property type="match status" value="2"/>
</dbReference>
<evidence type="ECO:0000313" key="15">
    <source>
        <dbReference type="Proteomes" id="UP000199153"/>
    </source>
</evidence>
<evidence type="ECO:0000256" key="4">
    <source>
        <dbReference type="ARBA" id="ARBA00011738"/>
    </source>
</evidence>
<keyword evidence="11" id="KW-0464">Manganese</keyword>
<evidence type="ECO:0000256" key="10">
    <source>
        <dbReference type="ARBA" id="ARBA00023002"/>
    </source>
</evidence>
<dbReference type="InterPro" id="IPR004439">
    <property type="entry name" value="Isocitrate_DH_NADP_dimer_prok"/>
</dbReference>
<evidence type="ECO:0000313" key="14">
    <source>
        <dbReference type="EMBL" id="SFN80972.1"/>
    </source>
</evidence>
<dbReference type="EMBL" id="FOVL01000018">
    <property type="protein sequence ID" value="SFN80972.1"/>
    <property type="molecule type" value="Genomic_DNA"/>
</dbReference>
<keyword evidence="9" id="KW-0521">NADP</keyword>
<organism evidence="14 15">
    <name type="scientific">Salegentibacter flavus</name>
    <dbReference type="NCBI Taxonomy" id="287099"/>
    <lineage>
        <taxon>Bacteria</taxon>
        <taxon>Pseudomonadati</taxon>
        <taxon>Bacteroidota</taxon>
        <taxon>Flavobacteriia</taxon>
        <taxon>Flavobacteriales</taxon>
        <taxon>Flavobacteriaceae</taxon>
        <taxon>Salegentibacter</taxon>
    </lineage>
</organism>
<dbReference type="PANTHER" id="PTHR43504">
    <property type="entry name" value="ISOCITRATE DEHYDROGENASE [NADP]"/>
    <property type="match status" value="1"/>
</dbReference>
<evidence type="ECO:0000256" key="12">
    <source>
        <dbReference type="PIRSR" id="PIRSR604439-5"/>
    </source>
</evidence>
<name>A0A1I5C2D4_9FLAO</name>
<keyword evidence="6" id="KW-0816">Tricarboxylic acid cycle</keyword>
<keyword evidence="15" id="KW-1185">Reference proteome</keyword>
<dbReference type="AlphaFoldDB" id="A0A1I5C2D4"/>
<reference evidence="14 15" key="1">
    <citation type="submission" date="2016-10" db="EMBL/GenBank/DDBJ databases">
        <authorList>
            <person name="de Groot N.N."/>
        </authorList>
    </citation>
    <scope>NUCLEOTIDE SEQUENCE [LARGE SCALE GENOMIC DNA]</scope>
    <source>
        <strain evidence="14 15">DSM 17794</strain>
    </source>
</reference>
<dbReference type="PANTHER" id="PTHR43504:SF1">
    <property type="entry name" value="ISOCITRATE DEHYDROGENASE [NADP]"/>
    <property type="match status" value="1"/>
</dbReference>
<dbReference type="SUPFAM" id="SSF53659">
    <property type="entry name" value="Isocitrate/Isopropylmalate dehydrogenase-like"/>
    <property type="match status" value="1"/>
</dbReference>
<keyword evidence="8" id="KW-0460">Magnesium</keyword>
<evidence type="ECO:0000256" key="8">
    <source>
        <dbReference type="ARBA" id="ARBA00022842"/>
    </source>
</evidence>
<sequence>MQLKIFSYKYMKDRISLTNEKLYVPNQPIIPFIEGDGIGPDIWKATKFVIIAAVNKAYGNHRKIEWKEVYAGEKALEKTGEWLPEETIKTINKYLVAIKGLNGAIGEKTVTYDFEKLMDDAILLKCSEFGGAIVKHM</sequence>
<evidence type="ECO:0000256" key="2">
    <source>
        <dbReference type="ARBA" id="ARBA00001946"/>
    </source>
</evidence>
<keyword evidence="10" id="KW-0560">Oxidoreductase</keyword>
<proteinExistence type="inferred from homology"/>
<dbReference type="GO" id="GO:0004450">
    <property type="term" value="F:isocitrate dehydrogenase (NADP+) activity"/>
    <property type="evidence" value="ECO:0007669"/>
    <property type="project" value="UniProtKB-EC"/>
</dbReference>
<gene>
    <name evidence="14" type="ORF">SAMN05660413_02679</name>
</gene>
<feature type="modified residue" description="N6-succinyllysine" evidence="12">
    <location>
        <position position="99"/>
    </location>
</feature>
<dbReference type="EC" id="1.1.1.42" evidence="5"/>
<evidence type="ECO:0000256" key="7">
    <source>
        <dbReference type="ARBA" id="ARBA00022723"/>
    </source>
</evidence>
<comment type="subunit">
    <text evidence="4">Homodimer.</text>
</comment>
<dbReference type="Proteomes" id="UP000199153">
    <property type="component" value="Unassembled WGS sequence"/>
</dbReference>
<evidence type="ECO:0000256" key="1">
    <source>
        <dbReference type="ARBA" id="ARBA00001936"/>
    </source>
</evidence>
<evidence type="ECO:0000256" key="9">
    <source>
        <dbReference type="ARBA" id="ARBA00022857"/>
    </source>
</evidence>
<evidence type="ECO:0000256" key="5">
    <source>
        <dbReference type="ARBA" id="ARBA00013013"/>
    </source>
</evidence>
<dbReference type="GO" id="GO:0006099">
    <property type="term" value="P:tricarboxylic acid cycle"/>
    <property type="evidence" value="ECO:0007669"/>
    <property type="project" value="UniProtKB-KW"/>
</dbReference>
<evidence type="ECO:0000256" key="6">
    <source>
        <dbReference type="ARBA" id="ARBA00022532"/>
    </source>
</evidence>
<comment type="cofactor">
    <cofactor evidence="2">
        <name>Mg(2+)</name>
        <dbReference type="ChEBI" id="CHEBI:18420"/>
    </cofactor>
</comment>
<feature type="domain" description="Isopropylmalate dehydrogenase-like" evidence="13">
    <location>
        <begin position="30"/>
        <end position="100"/>
    </location>
</feature>
<dbReference type="STRING" id="287099.SAMN05660413_02679"/>
<comment type="similarity">
    <text evidence="3">Belongs to the isocitrate and isopropylmalate dehydrogenases family.</text>
</comment>